<dbReference type="NCBIfam" id="TIGR00350">
    <property type="entry name" value="lytR_cpsA_psr"/>
    <property type="match status" value="1"/>
</dbReference>
<evidence type="ECO:0000256" key="2">
    <source>
        <dbReference type="SAM" id="Phobius"/>
    </source>
</evidence>
<dbReference type="Gene3D" id="3.40.630.190">
    <property type="entry name" value="LCP protein"/>
    <property type="match status" value="1"/>
</dbReference>
<keyword evidence="5" id="KW-1185">Reference proteome</keyword>
<dbReference type="KEGG" id="kpul:GXN76_15315"/>
<evidence type="ECO:0000313" key="5">
    <source>
        <dbReference type="Proteomes" id="UP000503088"/>
    </source>
</evidence>
<dbReference type="PANTHER" id="PTHR33392">
    <property type="entry name" value="POLYISOPRENYL-TEICHOIC ACID--PEPTIDOGLYCAN TEICHOIC ACID TRANSFERASE TAGU"/>
    <property type="match status" value="1"/>
</dbReference>
<dbReference type="InterPro" id="IPR050922">
    <property type="entry name" value="LytR/CpsA/Psr_CW_biosynth"/>
</dbReference>
<dbReference type="InterPro" id="IPR004474">
    <property type="entry name" value="LytR_CpsA_psr"/>
</dbReference>
<dbReference type="RefSeq" id="WP_173224553.1">
    <property type="nucleotide sequence ID" value="NZ_CP048104.1"/>
</dbReference>
<gene>
    <name evidence="4" type="ORF">GXN76_15315</name>
</gene>
<protein>
    <submittedName>
        <fullName evidence="4">LytR family transcriptional regulator</fullName>
    </submittedName>
</protein>
<evidence type="ECO:0000259" key="3">
    <source>
        <dbReference type="Pfam" id="PF03816"/>
    </source>
</evidence>
<name>A0A7D3Y3K5_9BACL</name>
<comment type="similarity">
    <text evidence="1">Belongs to the LytR/CpsA/Psr (LCP) family.</text>
</comment>
<keyword evidence="2" id="KW-0472">Membrane</keyword>
<dbReference type="PANTHER" id="PTHR33392:SF6">
    <property type="entry name" value="POLYISOPRENYL-TEICHOIC ACID--PEPTIDOGLYCAN TEICHOIC ACID TRANSFERASE TAGU"/>
    <property type="match status" value="1"/>
</dbReference>
<keyword evidence="2" id="KW-0812">Transmembrane</keyword>
<proteinExistence type="inferred from homology"/>
<dbReference type="EMBL" id="CP048104">
    <property type="protein sequence ID" value="QKG85683.1"/>
    <property type="molecule type" value="Genomic_DNA"/>
</dbReference>
<dbReference type="Proteomes" id="UP000503088">
    <property type="component" value="Chromosome"/>
</dbReference>
<evidence type="ECO:0000313" key="4">
    <source>
        <dbReference type="EMBL" id="QKG85683.1"/>
    </source>
</evidence>
<feature type="transmembrane region" description="Helical" evidence="2">
    <location>
        <begin position="12"/>
        <end position="32"/>
    </location>
</feature>
<dbReference type="AlphaFoldDB" id="A0A7D3Y3K5"/>
<keyword evidence="2" id="KW-1133">Transmembrane helix</keyword>
<dbReference type="Pfam" id="PF03816">
    <property type="entry name" value="LytR_cpsA_psr"/>
    <property type="match status" value="1"/>
</dbReference>
<reference evidence="4 5" key="1">
    <citation type="submission" date="2020-01" db="EMBL/GenBank/DDBJ databases">
        <authorList>
            <person name="Gulvik C.A."/>
            <person name="Batra D.G."/>
        </authorList>
    </citation>
    <scope>NUCLEOTIDE SEQUENCE [LARGE SCALE GENOMIC DNA]</scope>
    <source>
        <strain evidence="4 5">W9323</strain>
    </source>
</reference>
<organism evidence="4 5">
    <name type="scientific">Kroppenstedtia pulmonis</name>
    <dbReference type="NCBI Taxonomy" id="1380685"/>
    <lineage>
        <taxon>Bacteria</taxon>
        <taxon>Bacillati</taxon>
        <taxon>Bacillota</taxon>
        <taxon>Bacilli</taxon>
        <taxon>Bacillales</taxon>
        <taxon>Thermoactinomycetaceae</taxon>
        <taxon>Kroppenstedtia</taxon>
    </lineage>
</organism>
<evidence type="ECO:0000256" key="1">
    <source>
        <dbReference type="ARBA" id="ARBA00006068"/>
    </source>
</evidence>
<accession>A0A7D3Y3K5</accession>
<sequence length="304" mass="35009">MRKRKGRGRRWLFTLLTLFLITSASLIGYYAYHFYSAMSKAYQPGEQSEKRKSIVNISADPVSILLLGVDERKYDKGRSDTMIVMTVNPRQKTIKLTHIPRDTYVTIPGKPGKDKINHAYAFGGAELAKETAEGFLDIPIDYYIKVNMQGFRNIIDELDGIEVDVPFDFQFQGYTFHKGPMVLQGDAALRFAQMRKSDPMGDLGRIERQQQVIKGILRKGTSLSTLGKWDDVMVHMGNHMTTDMSPWDLLKLQQFDSRLNKQQIQSIRIKGDNQKLKGVYYYMVSDEERRRVRKALMDHLELSP</sequence>
<feature type="domain" description="Cell envelope-related transcriptional attenuator" evidence="3">
    <location>
        <begin position="78"/>
        <end position="219"/>
    </location>
</feature>